<evidence type="ECO:0000259" key="2">
    <source>
        <dbReference type="PROSITE" id="PS50175"/>
    </source>
</evidence>
<gene>
    <name evidence="3" type="ORF">J4P68_10990</name>
</gene>
<feature type="transmembrane region" description="Helical" evidence="1">
    <location>
        <begin position="77"/>
        <end position="97"/>
    </location>
</feature>
<proteinExistence type="predicted"/>
<organism evidence="3 4">
    <name type="scientific">Bradyrhizobium quebecense</name>
    <dbReference type="NCBI Taxonomy" id="2748629"/>
    <lineage>
        <taxon>Bacteria</taxon>
        <taxon>Pseudomonadati</taxon>
        <taxon>Pseudomonadota</taxon>
        <taxon>Alphaproteobacteria</taxon>
        <taxon>Hyphomicrobiales</taxon>
        <taxon>Nitrobacteraceae</taxon>
        <taxon>Bradyrhizobium</taxon>
    </lineage>
</organism>
<evidence type="ECO:0000256" key="1">
    <source>
        <dbReference type="SAM" id="Phobius"/>
    </source>
</evidence>
<evidence type="ECO:0000313" key="3">
    <source>
        <dbReference type="EMBL" id="MBO1429960.1"/>
    </source>
</evidence>
<keyword evidence="4" id="KW-1185">Reference proteome</keyword>
<name>A0ABS3MEU3_9BRAD</name>
<dbReference type="InterPro" id="IPR001995">
    <property type="entry name" value="Peptidase_A2_cat"/>
</dbReference>
<feature type="domain" description="Peptidase A2" evidence="2">
    <location>
        <begin position="44"/>
        <end position="87"/>
    </location>
</feature>
<accession>A0ABS3MEU3</accession>
<dbReference type="PROSITE" id="PS50175">
    <property type="entry name" value="ASP_PROT_RETROV"/>
    <property type="match status" value="1"/>
</dbReference>
<protein>
    <recommendedName>
        <fullName evidence="2">Peptidase A2 domain-containing protein</fullName>
    </recommendedName>
</protein>
<evidence type="ECO:0000313" key="4">
    <source>
        <dbReference type="Proteomes" id="UP000692816"/>
    </source>
</evidence>
<keyword evidence="1" id="KW-1133">Transmembrane helix</keyword>
<sequence>MAISRLDDFEDDTIVLHFGGAAGSIDAYTLAEALIGFADMARAISATIDPGTEIEILVEATGPGSYRTRIRRIKKDYGGLLGVGGAVFWGIVANYIYDNYVKNDPPPQVTVNADGTIVKTGKYTIDISPQVQTGTEHAKQNPAVHSGLAKTFAALEADENIKDFGITGSINDLEPKFTIPRAEFPTVAQRSLPPDEVPKSRSSKKRARLLVLKAWLNHAKRKWSFEWNGEPVSAPITDIKFLDQVDRREVLLGAGDALDAELTFRQNYDKTLGVWINDPASYVVTKVVRSVSRTP</sequence>
<reference evidence="3" key="1">
    <citation type="journal article" date="2021" name="Int. J. Syst. Evol. Microbiol.">
        <title>Bradyrhizobium septentrionale sp. nov. (sv. septentrionale) and Bradyrhizobium quebecense sp. nov. (sv. septentrionale) associated with legumes native to Canada possess rearranged symbiosis genes and numerous insertion sequences.</title>
        <authorList>
            <person name="Bromfield E.S.P."/>
            <person name="Cloutier S."/>
        </authorList>
    </citation>
    <scope>NUCLEOTIDE SEQUENCE</scope>
    <source>
        <strain evidence="3">12S5</strain>
    </source>
</reference>
<keyword evidence="1" id="KW-0812">Transmembrane</keyword>
<comment type="caution">
    <text evidence="3">The sequence shown here is derived from an EMBL/GenBank/DDBJ whole genome shotgun (WGS) entry which is preliminary data.</text>
</comment>
<dbReference type="EMBL" id="JAGEPA010000001">
    <property type="protein sequence ID" value="MBO1429960.1"/>
    <property type="molecule type" value="Genomic_DNA"/>
</dbReference>
<dbReference type="Proteomes" id="UP000692816">
    <property type="component" value="Unassembled WGS sequence"/>
</dbReference>
<keyword evidence="1" id="KW-0472">Membrane</keyword>
<dbReference type="RefSeq" id="WP_207832513.1">
    <property type="nucleotide sequence ID" value="NZ_CP088282.1"/>
</dbReference>